<dbReference type="GO" id="GO:0070069">
    <property type="term" value="C:cytochrome complex"/>
    <property type="evidence" value="ECO:0007669"/>
    <property type="project" value="InterPro"/>
</dbReference>
<proteinExistence type="predicted"/>
<dbReference type="EMBL" id="RCOR01000022">
    <property type="protein sequence ID" value="RSN69109.1"/>
    <property type="molecule type" value="Genomic_DNA"/>
</dbReference>
<dbReference type="GO" id="GO:0009055">
    <property type="term" value="F:electron transfer activity"/>
    <property type="evidence" value="ECO:0007669"/>
    <property type="project" value="InterPro"/>
</dbReference>
<dbReference type="GO" id="GO:0020037">
    <property type="term" value="F:heme binding"/>
    <property type="evidence" value="ECO:0007669"/>
    <property type="project" value="TreeGrafter"/>
</dbReference>
<dbReference type="GO" id="GO:0019646">
    <property type="term" value="P:aerobic electron transport chain"/>
    <property type="evidence" value="ECO:0007669"/>
    <property type="project" value="InterPro"/>
</dbReference>
<keyword evidence="6" id="KW-0479">Metal-binding</keyword>
<name>A0A3R9QQZ9_9CREN</name>
<keyword evidence="3" id="KW-1003">Cell membrane</keyword>
<evidence type="ECO:0000256" key="11">
    <source>
        <dbReference type="SAM" id="Phobius"/>
    </source>
</evidence>
<keyword evidence="9" id="KW-0408">Iron</keyword>
<evidence type="ECO:0000256" key="5">
    <source>
        <dbReference type="ARBA" id="ARBA00022692"/>
    </source>
</evidence>
<dbReference type="InterPro" id="IPR002585">
    <property type="entry name" value="Cyt-d_ubiquinol_oxidase_su_1"/>
</dbReference>
<comment type="caution">
    <text evidence="12">The sequence shown here is derived from an EMBL/GenBank/DDBJ whole genome shotgun (WGS) entry which is preliminary data.</text>
</comment>
<sequence length="382" mass="42164">MIPQVYFIALVFGIHIVAVNLGIALSTIIPLLKRKADLTRNERLDGIAKGIFRIYAAIYGIAGVMGTAFTVFLLSFYPEFIGIAGNITLLPFGIAILSILVHFLAIVLYYYGWDSFPRWAHLSSGILLAITAYTIPLGFRLVFAFLNTPAGLKIDGKPYIDAFEALANPTFAPLYLKSIFGAITFGSLFISALSAYRIARERSEESSQIYSTSLRIAVIGTFVMLILGPWYSMSLISTPMKFNNIFRSFGWGLGGVETVDMSWLFLIKIILIAVQIYAILRLMFGNVNFKLSALATTSAAFTILTGEYLNMFSQYPYFLANLPIVADKIPEPWRTVLGRALYLENVSPLANDPTLLSITALGIAILLAAIGYFIYETLIKGE</sequence>
<dbReference type="AlphaFoldDB" id="A0A3R9QQZ9"/>
<evidence type="ECO:0000256" key="8">
    <source>
        <dbReference type="ARBA" id="ARBA00022989"/>
    </source>
</evidence>
<keyword evidence="4" id="KW-0349">Heme</keyword>
<reference evidence="12 13" key="1">
    <citation type="submission" date="2018-10" db="EMBL/GenBank/DDBJ databases">
        <title>Co-occurring genomic capacity for anaerobic methane metabolism and dissimilatory sulfite reduction discovered in the Korarchaeota.</title>
        <authorList>
            <person name="Mckay L.J."/>
            <person name="Dlakic M."/>
            <person name="Fields M.W."/>
            <person name="Delmont T.O."/>
            <person name="Eren A.M."/>
            <person name="Jay Z.J."/>
            <person name="Klingelsmith K.B."/>
            <person name="Rusch D.B."/>
            <person name="Inskeep W.P."/>
        </authorList>
    </citation>
    <scope>NUCLEOTIDE SEQUENCE [LARGE SCALE GENOMIC DNA]</scope>
    <source>
        <strain evidence="12 13">WS</strain>
    </source>
</reference>
<evidence type="ECO:0000256" key="4">
    <source>
        <dbReference type="ARBA" id="ARBA00022617"/>
    </source>
</evidence>
<feature type="transmembrane region" description="Helical" evidence="11">
    <location>
        <begin position="52"/>
        <end position="77"/>
    </location>
</feature>
<keyword evidence="10 11" id="KW-0472">Membrane</keyword>
<feature type="transmembrane region" description="Helical" evidence="11">
    <location>
        <begin position="355"/>
        <end position="375"/>
    </location>
</feature>
<keyword evidence="8 11" id="KW-1133">Transmembrane helix</keyword>
<dbReference type="Pfam" id="PF01654">
    <property type="entry name" value="Cyt_bd_oxida_I"/>
    <property type="match status" value="1"/>
</dbReference>
<dbReference type="PANTHER" id="PTHR30365">
    <property type="entry name" value="CYTOCHROME D UBIQUINOL OXIDASE"/>
    <property type="match status" value="1"/>
</dbReference>
<protein>
    <submittedName>
        <fullName evidence="12">Cytochrome BD quinol oxidase subunit I</fullName>
    </submittedName>
</protein>
<accession>A0A3R9QQZ9</accession>
<evidence type="ECO:0000256" key="3">
    <source>
        <dbReference type="ARBA" id="ARBA00022475"/>
    </source>
</evidence>
<evidence type="ECO:0000256" key="10">
    <source>
        <dbReference type="ARBA" id="ARBA00023136"/>
    </source>
</evidence>
<keyword evidence="2" id="KW-0813">Transport</keyword>
<dbReference type="Proteomes" id="UP000278149">
    <property type="component" value="Unassembled WGS sequence"/>
</dbReference>
<dbReference type="GO" id="GO:0016682">
    <property type="term" value="F:oxidoreductase activity, acting on diphenols and related substances as donors, oxygen as acceptor"/>
    <property type="evidence" value="ECO:0007669"/>
    <property type="project" value="TreeGrafter"/>
</dbReference>
<feature type="transmembrane region" description="Helical" evidence="11">
    <location>
        <begin position="214"/>
        <end position="232"/>
    </location>
</feature>
<feature type="transmembrane region" description="Helical" evidence="11">
    <location>
        <begin position="125"/>
        <end position="146"/>
    </location>
</feature>
<dbReference type="RefSeq" id="WP_125741675.1">
    <property type="nucleotide sequence ID" value="NZ_RCOR01000022.1"/>
</dbReference>
<organism evidence="12 13">
    <name type="scientific">Candidatus Korarchaeum cryptofilum</name>
    <dbReference type="NCBI Taxonomy" id="498846"/>
    <lineage>
        <taxon>Archaea</taxon>
        <taxon>Thermoproteota</taxon>
        <taxon>Candidatus Korarchaeia</taxon>
        <taxon>Candidatus Korarchaeales</taxon>
        <taxon>Candidatus Korarchaeaceae</taxon>
        <taxon>Candidatus Korarchaeum</taxon>
    </lineage>
</organism>
<feature type="transmembrane region" description="Helical" evidence="11">
    <location>
        <begin position="263"/>
        <end position="284"/>
    </location>
</feature>
<evidence type="ECO:0000256" key="6">
    <source>
        <dbReference type="ARBA" id="ARBA00022723"/>
    </source>
</evidence>
<comment type="subcellular location">
    <subcellularLocation>
        <location evidence="1">Cell membrane</location>
        <topology evidence="1">Multi-pass membrane protein</topology>
    </subcellularLocation>
</comment>
<evidence type="ECO:0000256" key="1">
    <source>
        <dbReference type="ARBA" id="ARBA00004651"/>
    </source>
</evidence>
<keyword evidence="5 11" id="KW-0812">Transmembrane</keyword>
<evidence type="ECO:0000313" key="13">
    <source>
        <dbReference type="Proteomes" id="UP000278149"/>
    </source>
</evidence>
<evidence type="ECO:0000256" key="2">
    <source>
        <dbReference type="ARBA" id="ARBA00022448"/>
    </source>
</evidence>
<evidence type="ECO:0000313" key="12">
    <source>
        <dbReference type="EMBL" id="RSN69109.1"/>
    </source>
</evidence>
<feature type="transmembrane region" description="Helical" evidence="11">
    <location>
        <begin position="6"/>
        <end position="32"/>
    </location>
</feature>
<feature type="transmembrane region" description="Helical" evidence="11">
    <location>
        <begin position="89"/>
        <end position="113"/>
    </location>
</feature>
<dbReference type="PANTHER" id="PTHR30365:SF14">
    <property type="entry name" value="CYTOCHROME BD MENAQUINOL OXIDASE SUBUNIT I-RELATED"/>
    <property type="match status" value="1"/>
</dbReference>
<keyword evidence="7" id="KW-0249">Electron transport</keyword>
<gene>
    <name evidence="12" type="ORF">D9Q81_04800</name>
</gene>
<feature type="transmembrane region" description="Helical" evidence="11">
    <location>
        <begin position="174"/>
        <end position="193"/>
    </location>
</feature>
<evidence type="ECO:0000256" key="7">
    <source>
        <dbReference type="ARBA" id="ARBA00022982"/>
    </source>
</evidence>
<feature type="transmembrane region" description="Helical" evidence="11">
    <location>
        <begin position="291"/>
        <end position="309"/>
    </location>
</feature>
<dbReference type="GO" id="GO:0005886">
    <property type="term" value="C:plasma membrane"/>
    <property type="evidence" value="ECO:0007669"/>
    <property type="project" value="UniProtKB-SubCell"/>
</dbReference>
<dbReference type="GO" id="GO:0046872">
    <property type="term" value="F:metal ion binding"/>
    <property type="evidence" value="ECO:0007669"/>
    <property type="project" value="UniProtKB-KW"/>
</dbReference>
<evidence type="ECO:0000256" key="9">
    <source>
        <dbReference type="ARBA" id="ARBA00023004"/>
    </source>
</evidence>